<name>A0A6J4ML56_9HYPH</name>
<dbReference type="GO" id="GO:0097367">
    <property type="term" value="F:carbohydrate derivative binding"/>
    <property type="evidence" value="ECO:0007669"/>
    <property type="project" value="InterPro"/>
</dbReference>
<dbReference type="PANTHER" id="PTHR10937:SF0">
    <property type="entry name" value="GLUTAMINE--FRUCTOSE-6-PHOSPHATE TRANSAMINASE (ISOMERIZING)"/>
    <property type="match status" value="1"/>
</dbReference>
<dbReference type="GO" id="GO:0006002">
    <property type="term" value="P:fructose 6-phosphate metabolic process"/>
    <property type="evidence" value="ECO:0007669"/>
    <property type="project" value="TreeGrafter"/>
</dbReference>
<dbReference type="FunFam" id="3.40.50.10490:FF:000025">
    <property type="entry name" value="Glucosamine--fructose-6-phosphate aminotransferase [isomerizing]"/>
    <property type="match status" value="1"/>
</dbReference>
<dbReference type="GO" id="GO:0004360">
    <property type="term" value="F:glutamine-fructose-6-phosphate transaminase (isomerizing) activity"/>
    <property type="evidence" value="ECO:0007669"/>
    <property type="project" value="UniProtKB-EC"/>
</dbReference>
<dbReference type="AlphaFoldDB" id="A0A6J4ML56"/>
<gene>
    <name evidence="6" type="ORF">AVDCRST_MAG90-3007</name>
</gene>
<evidence type="ECO:0000256" key="2">
    <source>
        <dbReference type="ARBA" id="ARBA00012916"/>
    </source>
</evidence>
<evidence type="ECO:0000256" key="4">
    <source>
        <dbReference type="ARBA" id="ARBA00022576"/>
    </source>
</evidence>
<dbReference type="SUPFAM" id="SSF53697">
    <property type="entry name" value="SIS domain"/>
    <property type="match status" value="1"/>
</dbReference>
<accession>A0A6J4ML56</accession>
<keyword evidence="4 6" id="KW-0032">Aminotransferase</keyword>
<protein>
    <recommendedName>
        <fullName evidence="3">Glutamine--fructose-6-phosphate aminotransferase [isomerizing]</fullName>
        <ecNumber evidence="2">2.6.1.16</ecNumber>
    </recommendedName>
</protein>
<dbReference type="GO" id="GO:0006487">
    <property type="term" value="P:protein N-linked glycosylation"/>
    <property type="evidence" value="ECO:0007669"/>
    <property type="project" value="TreeGrafter"/>
</dbReference>
<dbReference type="EC" id="2.6.1.16" evidence="2"/>
<keyword evidence="6" id="KW-0808">Transferase</keyword>
<dbReference type="EMBL" id="CADCUC010000630">
    <property type="protein sequence ID" value="CAA9360943.1"/>
    <property type="molecule type" value="Genomic_DNA"/>
</dbReference>
<comment type="catalytic activity">
    <reaction evidence="1">
        <text>D-fructose 6-phosphate + L-glutamine = D-glucosamine 6-phosphate + L-glutamate</text>
        <dbReference type="Rhea" id="RHEA:13237"/>
        <dbReference type="ChEBI" id="CHEBI:29985"/>
        <dbReference type="ChEBI" id="CHEBI:58359"/>
        <dbReference type="ChEBI" id="CHEBI:58725"/>
        <dbReference type="ChEBI" id="CHEBI:61527"/>
        <dbReference type="EC" id="2.6.1.16"/>
    </reaction>
</comment>
<dbReference type="PANTHER" id="PTHR10937">
    <property type="entry name" value="GLUCOSAMINE--FRUCTOSE-6-PHOSPHATE AMINOTRANSFERASE, ISOMERIZING"/>
    <property type="match status" value="1"/>
</dbReference>
<dbReference type="GO" id="GO:0005829">
    <property type="term" value="C:cytosol"/>
    <property type="evidence" value="ECO:0007669"/>
    <property type="project" value="TreeGrafter"/>
</dbReference>
<sequence length="40" mass="4396">RAIAPIVYAIPVQLLAYHTAVFMGKDVDQPRNLAKSVTVE</sequence>
<keyword evidence="5" id="KW-0315">Glutamine amidotransferase</keyword>
<evidence type="ECO:0000313" key="6">
    <source>
        <dbReference type="EMBL" id="CAA9360943.1"/>
    </source>
</evidence>
<evidence type="ECO:0000256" key="3">
    <source>
        <dbReference type="ARBA" id="ARBA00016090"/>
    </source>
</evidence>
<evidence type="ECO:0000256" key="5">
    <source>
        <dbReference type="ARBA" id="ARBA00022962"/>
    </source>
</evidence>
<dbReference type="GO" id="GO:0006047">
    <property type="term" value="P:UDP-N-acetylglucosamine metabolic process"/>
    <property type="evidence" value="ECO:0007669"/>
    <property type="project" value="TreeGrafter"/>
</dbReference>
<dbReference type="InterPro" id="IPR046348">
    <property type="entry name" value="SIS_dom_sf"/>
</dbReference>
<feature type="non-terminal residue" evidence="6">
    <location>
        <position position="1"/>
    </location>
</feature>
<dbReference type="Gene3D" id="3.40.50.10490">
    <property type="entry name" value="Glucose-6-phosphate isomerase like protein, domain 1"/>
    <property type="match status" value="1"/>
</dbReference>
<organism evidence="6">
    <name type="scientific">uncultured Microvirga sp</name>
    <dbReference type="NCBI Taxonomy" id="412392"/>
    <lineage>
        <taxon>Bacteria</taxon>
        <taxon>Pseudomonadati</taxon>
        <taxon>Pseudomonadota</taxon>
        <taxon>Alphaproteobacteria</taxon>
        <taxon>Hyphomicrobiales</taxon>
        <taxon>Methylobacteriaceae</taxon>
        <taxon>Microvirga</taxon>
        <taxon>environmental samples</taxon>
    </lineage>
</organism>
<proteinExistence type="predicted"/>
<evidence type="ECO:0000256" key="1">
    <source>
        <dbReference type="ARBA" id="ARBA00001031"/>
    </source>
</evidence>
<reference evidence="6" key="1">
    <citation type="submission" date="2020-02" db="EMBL/GenBank/DDBJ databases">
        <authorList>
            <person name="Meier V. D."/>
        </authorList>
    </citation>
    <scope>NUCLEOTIDE SEQUENCE</scope>
    <source>
        <strain evidence="6">AVDCRST_MAG90</strain>
    </source>
</reference>